<dbReference type="PANTHER" id="PTHR42928:SF5">
    <property type="entry name" value="BLR1237 PROTEIN"/>
    <property type="match status" value="1"/>
</dbReference>
<evidence type="ECO:0000256" key="1">
    <source>
        <dbReference type="ARBA" id="ARBA00006987"/>
    </source>
</evidence>
<comment type="similarity">
    <text evidence="1">Belongs to the UPF0065 (bug) family.</text>
</comment>
<evidence type="ECO:0008006" key="6">
    <source>
        <dbReference type="Google" id="ProtNLM"/>
    </source>
</evidence>
<dbReference type="Proteomes" id="UP000323521">
    <property type="component" value="Chromosome"/>
</dbReference>
<evidence type="ECO:0000256" key="2">
    <source>
        <dbReference type="SAM" id="MobiDB-lite"/>
    </source>
</evidence>
<keyword evidence="5" id="KW-1185">Reference proteome</keyword>
<sequence>MIAENQDVKSACNTRILADQKEKILGGNYRMNVRKKPVTSILLALLLGLLLVLAGCSSQGAGSTDGTNASSEANSEPADDFPSKPITWVIPFDPGSGADTFARTLGKAVEKNLGQNFVYVNKPGGSGGIALSYLQSQAKDGYTIASHSSSLVYALASGEIPFKVEDISFLVRINADPEVLVVPANSPFKTIDDLVAYAKSNPGKLNVGGVGAFSQASVCSDLFKKAAAIDYKYIPFDGGNEATVAVLGANVDAAWCTSSNVTAQMEAGKLRFLATANSSKNANQPDLPTLKEKGYDMESILWRGIIALPGIPEDRIQILQDAFQKALQDPEWLKYMENEQQLDAYLPAADFLTAVNKEFADAQKAASEQAK</sequence>
<dbReference type="CDD" id="cd07012">
    <property type="entry name" value="PBP2_Bug_TTT"/>
    <property type="match status" value="1"/>
</dbReference>
<feature type="compositionally biased region" description="Polar residues" evidence="2">
    <location>
        <begin position="63"/>
        <end position="74"/>
    </location>
</feature>
<organism evidence="4 5">
    <name type="scientific">Formimonas warabiya</name>
    <dbReference type="NCBI Taxonomy" id="1761012"/>
    <lineage>
        <taxon>Bacteria</taxon>
        <taxon>Bacillati</taxon>
        <taxon>Bacillota</taxon>
        <taxon>Clostridia</taxon>
        <taxon>Eubacteriales</taxon>
        <taxon>Peptococcaceae</taxon>
        <taxon>Candidatus Formimonas</taxon>
    </lineage>
</organism>
<evidence type="ECO:0000256" key="3">
    <source>
        <dbReference type="SAM" id="Phobius"/>
    </source>
</evidence>
<evidence type="ECO:0000313" key="4">
    <source>
        <dbReference type="EMBL" id="ATW24454.1"/>
    </source>
</evidence>
<dbReference type="InterPro" id="IPR042100">
    <property type="entry name" value="Bug_dom1"/>
</dbReference>
<dbReference type="PANTHER" id="PTHR42928">
    <property type="entry name" value="TRICARBOXYLATE-BINDING PROTEIN"/>
    <property type="match status" value="1"/>
</dbReference>
<dbReference type="SUPFAM" id="SSF53850">
    <property type="entry name" value="Periplasmic binding protein-like II"/>
    <property type="match status" value="1"/>
</dbReference>
<dbReference type="InterPro" id="IPR005064">
    <property type="entry name" value="BUG"/>
</dbReference>
<dbReference type="Pfam" id="PF03401">
    <property type="entry name" value="TctC"/>
    <property type="match status" value="1"/>
</dbReference>
<name>A0A3G1KPQ9_FORW1</name>
<dbReference type="AlphaFoldDB" id="A0A3G1KPQ9"/>
<dbReference type="EMBL" id="CP017634">
    <property type="protein sequence ID" value="ATW24454.1"/>
    <property type="molecule type" value="Genomic_DNA"/>
</dbReference>
<gene>
    <name evidence="4" type="ORF">DCMF_06370</name>
</gene>
<protein>
    <recommendedName>
        <fullName evidence="6">Tripartite tricarboxylate transporter substrate binding protein</fullName>
    </recommendedName>
</protein>
<evidence type="ECO:0000313" key="5">
    <source>
        <dbReference type="Proteomes" id="UP000323521"/>
    </source>
</evidence>
<keyword evidence="3" id="KW-1133">Transmembrane helix</keyword>
<dbReference type="KEGG" id="fwa:DCMF_06370"/>
<reference evidence="4 5" key="1">
    <citation type="submission" date="2016-10" db="EMBL/GenBank/DDBJ databases">
        <title>Complete Genome Sequence of Peptococcaceae strain DCMF.</title>
        <authorList>
            <person name="Edwards R.J."/>
            <person name="Holland S.I."/>
            <person name="Deshpande N.P."/>
            <person name="Wong Y.K."/>
            <person name="Ertan H."/>
            <person name="Manefield M."/>
            <person name="Russell T.L."/>
            <person name="Lee M.J."/>
        </authorList>
    </citation>
    <scope>NUCLEOTIDE SEQUENCE [LARGE SCALE GENOMIC DNA]</scope>
    <source>
        <strain evidence="4 5">DCMF</strain>
    </source>
</reference>
<keyword evidence="3" id="KW-0472">Membrane</keyword>
<dbReference type="PIRSF" id="PIRSF017082">
    <property type="entry name" value="YflP"/>
    <property type="match status" value="1"/>
</dbReference>
<keyword evidence="3" id="KW-0812">Transmembrane</keyword>
<feature type="transmembrane region" description="Helical" evidence="3">
    <location>
        <begin position="38"/>
        <end position="55"/>
    </location>
</feature>
<dbReference type="Gene3D" id="3.40.190.10">
    <property type="entry name" value="Periplasmic binding protein-like II"/>
    <property type="match status" value="1"/>
</dbReference>
<dbReference type="RefSeq" id="WP_148133650.1">
    <property type="nucleotide sequence ID" value="NZ_CP017634.1"/>
</dbReference>
<feature type="region of interest" description="Disordered" evidence="2">
    <location>
        <begin position="63"/>
        <end position="84"/>
    </location>
</feature>
<accession>A0A3G1KPQ9</accession>
<dbReference type="Gene3D" id="3.40.190.150">
    <property type="entry name" value="Bordetella uptake gene, domain 1"/>
    <property type="match status" value="1"/>
</dbReference>
<dbReference type="OrthoDB" id="8880247at2"/>
<proteinExistence type="inferred from homology"/>